<reference evidence="2" key="1">
    <citation type="submission" date="2019-08" db="EMBL/GenBank/DDBJ databases">
        <authorList>
            <person name="Kucharzyk K."/>
            <person name="Murdoch R.W."/>
            <person name="Higgins S."/>
            <person name="Loffler F."/>
        </authorList>
    </citation>
    <scope>NUCLEOTIDE SEQUENCE</scope>
</reference>
<keyword evidence="1" id="KW-0472">Membrane</keyword>
<feature type="transmembrane region" description="Helical" evidence="1">
    <location>
        <begin position="69"/>
        <end position="86"/>
    </location>
</feature>
<dbReference type="EMBL" id="VSSQ01028355">
    <property type="protein sequence ID" value="MPM78049.1"/>
    <property type="molecule type" value="Genomic_DNA"/>
</dbReference>
<evidence type="ECO:0000313" key="2">
    <source>
        <dbReference type="EMBL" id="MPM78049.1"/>
    </source>
</evidence>
<dbReference type="AlphaFoldDB" id="A0A645CMD4"/>
<protein>
    <submittedName>
        <fullName evidence="2">Uncharacterized protein</fullName>
    </submittedName>
</protein>
<evidence type="ECO:0000256" key="1">
    <source>
        <dbReference type="SAM" id="Phobius"/>
    </source>
</evidence>
<keyword evidence="1" id="KW-0812">Transmembrane</keyword>
<proteinExistence type="predicted"/>
<name>A0A645CMD4_9ZZZZ</name>
<keyword evidence="1" id="KW-1133">Transmembrane helix</keyword>
<gene>
    <name evidence="2" type="ORF">SDC9_125059</name>
</gene>
<organism evidence="2">
    <name type="scientific">bioreactor metagenome</name>
    <dbReference type="NCBI Taxonomy" id="1076179"/>
    <lineage>
        <taxon>unclassified sequences</taxon>
        <taxon>metagenomes</taxon>
        <taxon>ecological metagenomes</taxon>
    </lineage>
</organism>
<comment type="caution">
    <text evidence="2">The sequence shown here is derived from an EMBL/GenBank/DDBJ whole genome shotgun (WGS) entry which is preliminary data.</text>
</comment>
<feature type="transmembrane region" description="Helical" evidence="1">
    <location>
        <begin position="6"/>
        <end position="36"/>
    </location>
</feature>
<sequence>MIFVGILLATVLFYTFYIGQLLWGIIIDILILRLYYLMQQEQNYFRECSLEEDEAGTPHDPKVRQKIRLANILILISALGLVVYSYFILQLIWGIVVGLMILLYVHMLLFSNKNL</sequence>
<accession>A0A645CMD4</accession>
<feature type="transmembrane region" description="Helical" evidence="1">
    <location>
        <begin position="92"/>
        <end position="110"/>
    </location>
</feature>